<accession>A0AAF0QYU7</accession>
<gene>
    <name evidence="1" type="ORF">MTR67_024422</name>
</gene>
<dbReference type="InterPro" id="IPR036388">
    <property type="entry name" value="WH-like_DNA-bd_sf"/>
</dbReference>
<dbReference type="SUPFAM" id="SSF46785">
    <property type="entry name" value="Winged helix' DNA-binding domain"/>
    <property type="match status" value="1"/>
</dbReference>
<protein>
    <submittedName>
        <fullName evidence="1">Uncharacterized protein</fullName>
    </submittedName>
</protein>
<reference evidence="1" key="1">
    <citation type="submission" date="2023-08" db="EMBL/GenBank/DDBJ databases">
        <title>A de novo genome assembly of Solanum verrucosum Schlechtendal, a Mexican diploid species geographically isolated from the other diploid A-genome species in potato relatives.</title>
        <authorList>
            <person name="Hosaka K."/>
        </authorList>
    </citation>
    <scope>NUCLEOTIDE SEQUENCE</scope>
    <source>
        <tissue evidence="1">Young leaves</tissue>
    </source>
</reference>
<keyword evidence="2" id="KW-1185">Reference proteome</keyword>
<dbReference type="InterPro" id="IPR045093">
    <property type="entry name" value="Cullin"/>
</dbReference>
<dbReference type="PANTHER" id="PTHR11932">
    <property type="entry name" value="CULLIN"/>
    <property type="match status" value="1"/>
</dbReference>
<name>A0AAF0QYU7_SOLVR</name>
<evidence type="ECO:0000313" key="1">
    <source>
        <dbReference type="EMBL" id="WMV31037.1"/>
    </source>
</evidence>
<organism evidence="1 2">
    <name type="scientific">Solanum verrucosum</name>
    <dbReference type="NCBI Taxonomy" id="315347"/>
    <lineage>
        <taxon>Eukaryota</taxon>
        <taxon>Viridiplantae</taxon>
        <taxon>Streptophyta</taxon>
        <taxon>Embryophyta</taxon>
        <taxon>Tracheophyta</taxon>
        <taxon>Spermatophyta</taxon>
        <taxon>Magnoliopsida</taxon>
        <taxon>eudicotyledons</taxon>
        <taxon>Gunneridae</taxon>
        <taxon>Pentapetalae</taxon>
        <taxon>asterids</taxon>
        <taxon>lamiids</taxon>
        <taxon>Solanales</taxon>
        <taxon>Solanaceae</taxon>
        <taxon>Solanoideae</taxon>
        <taxon>Solaneae</taxon>
        <taxon>Solanum</taxon>
    </lineage>
</organism>
<dbReference type="Proteomes" id="UP001234989">
    <property type="component" value="Chromosome 5"/>
</dbReference>
<evidence type="ECO:0000313" key="2">
    <source>
        <dbReference type="Proteomes" id="UP001234989"/>
    </source>
</evidence>
<dbReference type="EMBL" id="CP133616">
    <property type="protein sequence ID" value="WMV31037.1"/>
    <property type="molecule type" value="Genomic_DNA"/>
</dbReference>
<dbReference type="AlphaFoldDB" id="A0AAF0QYU7"/>
<proteinExistence type="predicted"/>
<dbReference type="Gene3D" id="1.10.10.10">
    <property type="entry name" value="Winged helix-like DNA-binding domain superfamily/Winged helix DNA-binding domain"/>
    <property type="match status" value="1"/>
</dbReference>
<sequence length="125" mass="14428">MPSLAPDVNNNETLLFSSQTDNVLQDVCVQTKEPGNTNVCSTDHSEYNFKFTYTMRIRIPLLPPHTDESKKLLDEDIGNDRLYAVDACTVRIMKRQKVLPHHEQLSRMFNTDMEAIKQRTEAFII</sequence>
<dbReference type="InterPro" id="IPR036390">
    <property type="entry name" value="WH_DNA-bd_sf"/>
</dbReference>